<keyword evidence="3" id="KW-1185">Reference proteome</keyword>
<feature type="region of interest" description="Disordered" evidence="1">
    <location>
        <begin position="84"/>
        <end position="107"/>
    </location>
</feature>
<keyword evidence="2" id="KW-0489">Methyltransferase</keyword>
<sequence length="130" mass="14001">MTEVAESTDASVVRSNKARIHDYWLGGSDHGVIDRVTVELVQPLVPQIVTTAGNRTSRSQGTHLRSARCCRAGLDRPVAVAGRGCDGTAPPLDRGHRRRSDRYPFPVGRGLVTGGPSLALSCRISKEFHA</sequence>
<gene>
    <name evidence="2" type="ORF">JK364_23250</name>
</gene>
<evidence type="ECO:0000313" key="2">
    <source>
        <dbReference type="EMBL" id="MBL1115291.1"/>
    </source>
</evidence>
<organism evidence="2 3">
    <name type="scientific">Streptomyces endocoffeicus</name>
    <dbReference type="NCBI Taxonomy" id="2898945"/>
    <lineage>
        <taxon>Bacteria</taxon>
        <taxon>Bacillati</taxon>
        <taxon>Actinomycetota</taxon>
        <taxon>Actinomycetes</taxon>
        <taxon>Kitasatosporales</taxon>
        <taxon>Streptomycetaceae</taxon>
        <taxon>Streptomyces</taxon>
    </lineage>
</organism>
<evidence type="ECO:0000313" key="3">
    <source>
        <dbReference type="Proteomes" id="UP000621510"/>
    </source>
</evidence>
<dbReference type="EMBL" id="JAERRG010000009">
    <property type="protein sequence ID" value="MBL1115291.1"/>
    <property type="molecule type" value="Genomic_DNA"/>
</dbReference>
<dbReference type="Gene3D" id="3.40.50.150">
    <property type="entry name" value="Vaccinia Virus protein VP39"/>
    <property type="match status" value="1"/>
</dbReference>
<reference evidence="2 3" key="1">
    <citation type="submission" date="2021-01" db="EMBL/GenBank/DDBJ databases">
        <title>WGS of actinomycetes isolated from Thailand.</title>
        <authorList>
            <person name="Thawai C."/>
        </authorList>
    </citation>
    <scope>NUCLEOTIDE SEQUENCE [LARGE SCALE GENOMIC DNA]</scope>
    <source>
        <strain evidence="2 3">CA3R110</strain>
    </source>
</reference>
<dbReference type="InterPro" id="IPR029063">
    <property type="entry name" value="SAM-dependent_MTases_sf"/>
</dbReference>
<keyword evidence="2" id="KW-0808">Transferase</keyword>
<dbReference type="GO" id="GO:0032259">
    <property type="term" value="P:methylation"/>
    <property type="evidence" value="ECO:0007669"/>
    <property type="project" value="UniProtKB-KW"/>
</dbReference>
<name>A0ABS1PS86_9ACTN</name>
<dbReference type="Proteomes" id="UP000621510">
    <property type="component" value="Unassembled WGS sequence"/>
</dbReference>
<protein>
    <submittedName>
        <fullName evidence="2">SAM-dependent methyltransferase</fullName>
    </submittedName>
</protein>
<evidence type="ECO:0000256" key="1">
    <source>
        <dbReference type="SAM" id="MobiDB-lite"/>
    </source>
</evidence>
<proteinExistence type="predicted"/>
<dbReference type="GO" id="GO:0008168">
    <property type="term" value="F:methyltransferase activity"/>
    <property type="evidence" value="ECO:0007669"/>
    <property type="project" value="UniProtKB-KW"/>
</dbReference>
<comment type="caution">
    <text evidence="2">The sequence shown here is derived from an EMBL/GenBank/DDBJ whole genome shotgun (WGS) entry which is preliminary data.</text>
</comment>
<accession>A0ABS1PS86</accession>